<gene>
    <name evidence="8" type="ORF">SAMN05443665_105215</name>
</gene>
<feature type="transmembrane region" description="Helical" evidence="6">
    <location>
        <begin position="56"/>
        <end position="76"/>
    </location>
</feature>
<feature type="transmembrane region" description="Helical" evidence="6">
    <location>
        <begin position="111"/>
        <end position="134"/>
    </location>
</feature>
<feature type="transmembrane region" description="Helical" evidence="6">
    <location>
        <begin position="146"/>
        <end position="168"/>
    </location>
</feature>
<dbReference type="RefSeq" id="WP_089330450.1">
    <property type="nucleotide sequence ID" value="NZ_FZOR01000052.1"/>
</dbReference>
<dbReference type="Gene3D" id="1.20.1250.20">
    <property type="entry name" value="MFS general substrate transporter like domains"/>
    <property type="match status" value="1"/>
</dbReference>
<evidence type="ECO:0000256" key="5">
    <source>
        <dbReference type="SAM" id="MobiDB-lite"/>
    </source>
</evidence>
<dbReference type="OrthoDB" id="5189108at2"/>
<feature type="transmembrane region" description="Helical" evidence="6">
    <location>
        <begin position="266"/>
        <end position="287"/>
    </location>
</feature>
<dbReference type="PANTHER" id="PTHR23531">
    <property type="entry name" value="QUINOLENE RESISTANCE PROTEIN NORA"/>
    <property type="match status" value="1"/>
</dbReference>
<evidence type="ECO:0000313" key="9">
    <source>
        <dbReference type="Proteomes" id="UP000198318"/>
    </source>
</evidence>
<evidence type="ECO:0000256" key="4">
    <source>
        <dbReference type="ARBA" id="ARBA00023136"/>
    </source>
</evidence>
<feature type="compositionally biased region" description="Low complexity" evidence="5">
    <location>
        <begin position="211"/>
        <end position="220"/>
    </location>
</feature>
<reference evidence="8 9" key="1">
    <citation type="submission" date="2017-06" db="EMBL/GenBank/DDBJ databases">
        <authorList>
            <person name="Kim H.J."/>
            <person name="Triplett B.A."/>
        </authorList>
    </citation>
    <scope>NUCLEOTIDE SEQUENCE [LARGE SCALE GENOMIC DNA]</scope>
    <source>
        <strain evidence="8 9">DSM 44715</strain>
    </source>
</reference>
<comment type="subcellular location">
    <subcellularLocation>
        <location evidence="1">Cell membrane</location>
        <topology evidence="1">Multi-pass membrane protein</topology>
    </subcellularLocation>
</comment>
<evidence type="ECO:0000256" key="2">
    <source>
        <dbReference type="ARBA" id="ARBA00022692"/>
    </source>
</evidence>
<evidence type="ECO:0000256" key="3">
    <source>
        <dbReference type="ARBA" id="ARBA00022989"/>
    </source>
</evidence>
<organism evidence="8 9">
    <name type="scientific">Actinomadura meyerae</name>
    <dbReference type="NCBI Taxonomy" id="240840"/>
    <lineage>
        <taxon>Bacteria</taxon>
        <taxon>Bacillati</taxon>
        <taxon>Actinomycetota</taxon>
        <taxon>Actinomycetes</taxon>
        <taxon>Streptosporangiales</taxon>
        <taxon>Thermomonosporaceae</taxon>
        <taxon>Actinomadura</taxon>
    </lineage>
</organism>
<dbReference type="InterPro" id="IPR011701">
    <property type="entry name" value="MFS"/>
</dbReference>
<feature type="transmembrane region" description="Helical" evidence="6">
    <location>
        <begin position="242"/>
        <end position="260"/>
    </location>
</feature>
<keyword evidence="9" id="KW-1185">Reference proteome</keyword>
<keyword evidence="4 6" id="KW-0472">Membrane</keyword>
<dbReference type="InterPro" id="IPR052714">
    <property type="entry name" value="MFS_Exporter"/>
</dbReference>
<dbReference type="EMBL" id="FZOR01000052">
    <property type="protein sequence ID" value="SNT59280.1"/>
    <property type="molecule type" value="Genomic_DNA"/>
</dbReference>
<feature type="transmembrane region" description="Helical" evidence="6">
    <location>
        <begin position="299"/>
        <end position="317"/>
    </location>
</feature>
<keyword evidence="2 6" id="KW-0812">Transmembrane</keyword>
<dbReference type="Pfam" id="PF07690">
    <property type="entry name" value="MFS_1"/>
    <property type="match status" value="1"/>
</dbReference>
<dbReference type="Proteomes" id="UP000198318">
    <property type="component" value="Unassembled WGS sequence"/>
</dbReference>
<name>A0A239NX09_9ACTN</name>
<dbReference type="InterPro" id="IPR036259">
    <property type="entry name" value="MFS_trans_sf"/>
</dbReference>
<evidence type="ECO:0000256" key="1">
    <source>
        <dbReference type="ARBA" id="ARBA00004651"/>
    </source>
</evidence>
<accession>A0A239NX09</accession>
<sequence>MSESLRRAERTGGPRPRLVTRPLALLFTATVTSLTGVFLLLSVVPMYAVDGGAGQAGAGLATGALMLTTVLAELALPRLLGRFGYRAVFGAGTLLLALPTLALPLSSGLPMVLAASLVRGLGFGVAVVVPNALVAALAPAERRGEALGLFGITAGAPAVLALPLGVWLADRIGYEPVFLASAAASLVTLAVLPGIPRGLAAPPASPGGGAPSASPGGDASRSPRRPLGIVAGLRSPALLRPAAAFAATAMAAGILITFLPEAVPNGGVAAAALFVQPAATTAARWWAGRAGDRHGASRLLLPALAVAAAGMALLVLVPHPAAVFASMAVFGAGFGVTQNASLSMMYERAPASAYGTVSALWNTGYDGGMGVGGAAFGAAVAQTGYPVAFALTAAVMLLALPLARRT</sequence>
<feature type="transmembrane region" description="Helical" evidence="6">
    <location>
        <begin position="385"/>
        <end position="403"/>
    </location>
</feature>
<dbReference type="AlphaFoldDB" id="A0A239NX09"/>
<feature type="domain" description="Major facilitator superfamily (MFS) profile" evidence="7">
    <location>
        <begin position="22"/>
        <end position="406"/>
    </location>
</feature>
<evidence type="ECO:0000256" key="6">
    <source>
        <dbReference type="SAM" id="Phobius"/>
    </source>
</evidence>
<proteinExistence type="predicted"/>
<evidence type="ECO:0000313" key="8">
    <source>
        <dbReference type="EMBL" id="SNT59280.1"/>
    </source>
</evidence>
<keyword evidence="3 6" id="KW-1133">Transmembrane helix</keyword>
<feature type="transmembrane region" description="Helical" evidence="6">
    <location>
        <begin position="323"/>
        <end position="342"/>
    </location>
</feature>
<feature type="region of interest" description="Disordered" evidence="5">
    <location>
        <begin position="203"/>
        <end position="222"/>
    </location>
</feature>
<evidence type="ECO:0000259" key="7">
    <source>
        <dbReference type="PROSITE" id="PS50850"/>
    </source>
</evidence>
<dbReference type="GO" id="GO:0022857">
    <property type="term" value="F:transmembrane transporter activity"/>
    <property type="evidence" value="ECO:0007669"/>
    <property type="project" value="InterPro"/>
</dbReference>
<dbReference type="PANTHER" id="PTHR23531:SF1">
    <property type="entry name" value="QUINOLENE RESISTANCE PROTEIN NORA"/>
    <property type="match status" value="1"/>
</dbReference>
<dbReference type="InterPro" id="IPR020846">
    <property type="entry name" value="MFS_dom"/>
</dbReference>
<feature type="transmembrane region" description="Helical" evidence="6">
    <location>
        <begin position="83"/>
        <end position="105"/>
    </location>
</feature>
<dbReference type="SUPFAM" id="SSF103473">
    <property type="entry name" value="MFS general substrate transporter"/>
    <property type="match status" value="1"/>
</dbReference>
<feature type="transmembrane region" description="Helical" evidence="6">
    <location>
        <begin position="23"/>
        <end position="44"/>
    </location>
</feature>
<dbReference type="PROSITE" id="PS50850">
    <property type="entry name" value="MFS"/>
    <property type="match status" value="1"/>
</dbReference>
<protein>
    <submittedName>
        <fullName evidence="8">Predicted arabinose efflux permease, MFS family</fullName>
    </submittedName>
</protein>
<dbReference type="GO" id="GO:0005886">
    <property type="term" value="C:plasma membrane"/>
    <property type="evidence" value="ECO:0007669"/>
    <property type="project" value="UniProtKB-SubCell"/>
</dbReference>